<sequence length="98" mass="10655">MVRGVDGLEDYGRLGRTKLCADYALAIMEPTKASLAQATVEDAMTEVLRLALYHRIKAATILPSYRISASSVTGPRPTLGTLKCSLCSTHLTYGEHKE</sequence>
<protein>
    <submittedName>
        <fullName evidence="1">Uncharacterized protein</fullName>
    </submittedName>
</protein>
<accession>A0AAV3ZWH6</accession>
<reference evidence="1 2" key="1">
    <citation type="journal article" date="2021" name="Elife">
        <title>Chloroplast acquisition without the gene transfer in kleptoplastic sea slugs, Plakobranchus ocellatus.</title>
        <authorList>
            <person name="Maeda T."/>
            <person name="Takahashi S."/>
            <person name="Yoshida T."/>
            <person name="Shimamura S."/>
            <person name="Takaki Y."/>
            <person name="Nagai Y."/>
            <person name="Toyoda A."/>
            <person name="Suzuki Y."/>
            <person name="Arimoto A."/>
            <person name="Ishii H."/>
            <person name="Satoh N."/>
            <person name="Nishiyama T."/>
            <person name="Hasebe M."/>
            <person name="Maruyama T."/>
            <person name="Minagawa J."/>
            <person name="Obokata J."/>
            <person name="Shigenobu S."/>
        </authorList>
    </citation>
    <scope>NUCLEOTIDE SEQUENCE [LARGE SCALE GENOMIC DNA]</scope>
</reference>
<dbReference type="AlphaFoldDB" id="A0AAV3ZWH6"/>
<comment type="caution">
    <text evidence="1">The sequence shown here is derived from an EMBL/GenBank/DDBJ whole genome shotgun (WGS) entry which is preliminary data.</text>
</comment>
<name>A0AAV3ZWH6_9GAST</name>
<keyword evidence="2" id="KW-1185">Reference proteome</keyword>
<organism evidence="1 2">
    <name type="scientific">Plakobranchus ocellatus</name>
    <dbReference type="NCBI Taxonomy" id="259542"/>
    <lineage>
        <taxon>Eukaryota</taxon>
        <taxon>Metazoa</taxon>
        <taxon>Spiralia</taxon>
        <taxon>Lophotrochozoa</taxon>
        <taxon>Mollusca</taxon>
        <taxon>Gastropoda</taxon>
        <taxon>Heterobranchia</taxon>
        <taxon>Euthyneura</taxon>
        <taxon>Panpulmonata</taxon>
        <taxon>Sacoglossa</taxon>
        <taxon>Placobranchoidea</taxon>
        <taxon>Plakobranchidae</taxon>
        <taxon>Plakobranchus</taxon>
    </lineage>
</organism>
<evidence type="ECO:0000313" key="2">
    <source>
        <dbReference type="Proteomes" id="UP000735302"/>
    </source>
</evidence>
<proteinExistence type="predicted"/>
<dbReference type="EMBL" id="BLXT01003014">
    <property type="protein sequence ID" value="GFN99658.1"/>
    <property type="molecule type" value="Genomic_DNA"/>
</dbReference>
<dbReference type="Proteomes" id="UP000735302">
    <property type="component" value="Unassembled WGS sequence"/>
</dbReference>
<evidence type="ECO:0000313" key="1">
    <source>
        <dbReference type="EMBL" id="GFN99658.1"/>
    </source>
</evidence>
<gene>
    <name evidence="1" type="ORF">PoB_002616400</name>
</gene>